<comment type="caution">
    <text evidence="3">The sequence shown here is derived from an EMBL/GenBank/DDBJ whole genome shotgun (WGS) entry which is preliminary data.</text>
</comment>
<dbReference type="Proteomes" id="UP001279410">
    <property type="component" value="Unassembled WGS sequence"/>
</dbReference>
<protein>
    <submittedName>
        <fullName evidence="3">Pyrin</fullName>
    </submittedName>
</protein>
<feature type="region of interest" description="Disordered" evidence="1">
    <location>
        <begin position="1"/>
        <end position="29"/>
    </location>
</feature>
<dbReference type="AlphaFoldDB" id="A0AAD3RCS3"/>
<dbReference type="Pfam" id="PF02758">
    <property type="entry name" value="PYRIN"/>
    <property type="match status" value="1"/>
</dbReference>
<gene>
    <name evidence="3" type="ORF">AKAME5_001549000</name>
</gene>
<dbReference type="SMART" id="SM01289">
    <property type="entry name" value="PYRIN"/>
    <property type="match status" value="1"/>
</dbReference>
<accession>A0AAD3RCS3</accession>
<dbReference type="InterPro" id="IPR004020">
    <property type="entry name" value="DAPIN"/>
</dbReference>
<sequence>MEVLAGCKPIPRSRLENSSRRETVSRMTETYGEESAVRITVTILRKIRIMDEAEKLERTYAAEVGKPAAPSSSSSSASAPPAAPASLSAQQGSVIIAPTVTGGTSGSWNITINK</sequence>
<evidence type="ECO:0000256" key="1">
    <source>
        <dbReference type="SAM" id="MobiDB-lite"/>
    </source>
</evidence>
<dbReference type="SUPFAM" id="SSF47986">
    <property type="entry name" value="DEATH domain"/>
    <property type="match status" value="1"/>
</dbReference>
<dbReference type="InterPro" id="IPR011029">
    <property type="entry name" value="DEATH-like_dom_sf"/>
</dbReference>
<keyword evidence="4" id="KW-1185">Reference proteome</keyword>
<proteinExistence type="predicted"/>
<dbReference type="Gene3D" id="1.10.533.10">
    <property type="entry name" value="Death Domain, Fas"/>
    <property type="match status" value="1"/>
</dbReference>
<feature type="compositionally biased region" description="Low complexity" evidence="1">
    <location>
        <begin position="67"/>
        <end position="89"/>
    </location>
</feature>
<evidence type="ECO:0000259" key="2">
    <source>
        <dbReference type="PROSITE" id="PS50824"/>
    </source>
</evidence>
<evidence type="ECO:0000313" key="4">
    <source>
        <dbReference type="Proteomes" id="UP001279410"/>
    </source>
</evidence>
<reference evidence="3" key="1">
    <citation type="submission" date="2022-08" db="EMBL/GenBank/DDBJ databases">
        <title>Genome sequencing of akame (Lates japonicus).</title>
        <authorList>
            <person name="Hashiguchi Y."/>
            <person name="Takahashi H."/>
        </authorList>
    </citation>
    <scope>NUCLEOTIDE SEQUENCE</scope>
    <source>
        <strain evidence="3">Kochi</strain>
    </source>
</reference>
<feature type="region of interest" description="Disordered" evidence="1">
    <location>
        <begin position="63"/>
        <end position="89"/>
    </location>
</feature>
<feature type="compositionally biased region" description="Basic and acidic residues" evidence="1">
    <location>
        <begin position="13"/>
        <end position="24"/>
    </location>
</feature>
<name>A0AAD3RCS3_LATJO</name>
<organism evidence="3 4">
    <name type="scientific">Lates japonicus</name>
    <name type="common">Japanese lates</name>
    <dbReference type="NCBI Taxonomy" id="270547"/>
    <lineage>
        <taxon>Eukaryota</taxon>
        <taxon>Metazoa</taxon>
        <taxon>Chordata</taxon>
        <taxon>Craniata</taxon>
        <taxon>Vertebrata</taxon>
        <taxon>Euteleostomi</taxon>
        <taxon>Actinopterygii</taxon>
        <taxon>Neopterygii</taxon>
        <taxon>Teleostei</taxon>
        <taxon>Neoteleostei</taxon>
        <taxon>Acanthomorphata</taxon>
        <taxon>Carangaria</taxon>
        <taxon>Carangaria incertae sedis</taxon>
        <taxon>Centropomidae</taxon>
        <taxon>Lates</taxon>
    </lineage>
</organism>
<evidence type="ECO:0000313" key="3">
    <source>
        <dbReference type="EMBL" id="GLD63917.1"/>
    </source>
</evidence>
<feature type="domain" description="Pyrin" evidence="2">
    <location>
        <begin position="10"/>
        <end position="62"/>
    </location>
</feature>
<dbReference type="PROSITE" id="PS50824">
    <property type="entry name" value="DAPIN"/>
    <property type="match status" value="1"/>
</dbReference>
<dbReference type="EMBL" id="BRZM01000064">
    <property type="protein sequence ID" value="GLD63917.1"/>
    <property type="molecule type" value="Genomic_DNA"/>
</dbReference>